<evidence type="ECO:0008006" key="4">
    <source>
        <dbReference type="Google" id="ProtNLM"/>
    </source>
</evidence>
<organism evidence="2 3">
    <name type="scientific">Tessaracoccus lapidicaptus</name>
    <dbReference type="NCBI Taxonomy" id="1427523"/>
    <lineage>
        <taxon>Bacteria</taxon>
        <taxon>Bacillati</taxon>
        <taxon>Actinomycetota</taxon>
        <taxon>Actinomycetes</taxon>
        <taxon>Propionibacteriales</taxon>
        <taxon>Propionibacteriaceae</taxon>
        <taxon>Tessaracoccus</taxon>
    </lineage>
</organism>
<keyword evidence="1" id="KW-0812">Transmembrane</keyword>
<accession>A0A1C0ANM7</accession>
<dbReference type="AlphaFoldDB" id="A0A1C0ANM7"/>
<evidence type="ECO:0000313" key="2">
    <source>
        <dbReference type="EMBL" id="OCL34802.1"/>
    </source>
</evidence>
<protein>
    <recommendedName>
        <fullName evidence="4">DUF2567 domain-containing protein</fullName>
    </recommendedName>
</protein>
<proteinExistence type="predicted"/>
<keyword evidence="1" id="KW-1133">Transmembrane helix</keyword>
<feature type="transmembrane region" description="Helical" evidence="1">
    <location>
        <begin position="88"/>
        <end position="108"/>
    </location>
</feature>
<sequence length="176" mass="18565">MAELWGVTAWRVVANVLVAVVLGVVGGLLWSWATPLPSYVVGDDMTATITERGNTSIVVTDVAYTFITGAVGLVLGVLGWLSLYRKGWVVIVAPLLASLAAAVVTWRVGLLVTEGGFVERLARAEAGDVVHVDLALRSASALLVAPFAAITPIMLLAAFWPEPRVDRGDAPRDSSD</sequence>
<comment type="caution">
    <text evidence="2">The sequence shown here is derived from an EMBL/GenBank/DDBJ whole genome shotgun (WGS) entry which is preliminary data.</text>
</comment>
<feature type="transmembrane region" description="Helical" evidence="1">
    <location>
        <begin position="139"/>
        <end position="160"/>
    </location>
</feature>
<gene>
    <name evidence="2" type="ORF">BCR15_02940</name>
</gene>
<dbReference type="EMBL" id="MBQD01000020">
    <property type="protein sequence ID" value="OCL34802.1"/>
    <property type="molecule type" value="Genomic_DNA"/>
</dbReference>
<reference evidence="3" key="1">
    <citation type="submission" date="2016-07" db="EMBL/GenBank/DDBJ databases">
        <authorList>
            <person name="Florea S."/>
            <person name="Webb J.S."/>
            <person name="Jaromczyk J."/>
            <person name="Schardl C.L."/>
        </authorList>
    </citation>
    <scope>NUCLEOTIDE SEQUENCE [LARGE SCALE GENOMIC DNA]</scope>
    <source>
        <strain evidence="3">IPBSL-7</strain>
    </source>
</reference>
<feature type="transmembrane region" description="Helical" evidence="1">
    <location>
        <begin position="12"/>
        <end position="33"/>
    </location>
</feature>
<dbReference type="Proteomes" id="UP000093501">
    <property type="component" value="Unassembled WGS sequence"/>
</dbReference>
<evidence type="ECO:0000313" key="3">
    <source>
        <dbReference type="Proteomes" id="UP000093501"/>
    </source>
</evidence>
<keyword evidence="3" id="KW-1185">Reference proteome</keyword>
<evidence type="ECO:0000256" key="1">
    <source>
        <dbReference type="SAM" id="Phobius"/>
    </source>
</evidence>
<feature type="transmembrane region" description="Helical" evidence="1">
    <location>
        <begin position="62"/>
        <end position="81"/>
    </location>
</feature>
<name>A0A1C0ANM7_9ACTN</name>
<keyword evidence="1" id="KW-0472">Membrane</keyword>